<dbReference type="EMBL" id="QZEY01000019">
    <property type="protein sequence ID" value="RJL23307.1"/>
    <property type="molecule type" value="Genomic_DNA"/>
</dbReference>
<keyword evidence="2 5" id="KW-0028">Amino-acid biosynthesis</keyword>
<evidence type="ECO:0000256" key="4">
    <source>
        <dbReference type="ARBA" id="ARBA00029440"/>
    </source>
</evidence>
<dbReference type="GO" id="GO:0000107">
    <property type="term" value="F:imidazoleglycerol-phosphate synthase activity"/>
    <property type="evidence" value="ECO:0007669"/>
    <property type="project" value="TreeGrafter"/>
</dbReference>
<organism evidence="6 7">
    <name type="scientific">Bailinhaonella thermotolerans</name>
    <dbReference type="NCBI Taxonomy" id="1070861"/>
    <lineage>
        <taxon>Bacteria</taxon>
        <taxon>Bacillati</taxon>
        <taxon>Actinomycetota</taxon>
        <taxon>Actinomycetes</taxon>
        <taxon>Streptosporangiales</taxon>
        <taxon>Streptosporangiaceae</taxon>
        <taxon>Bailinhaonella</taxon>
    </lineage>
</organism>
<dbReference type="InterPro" id="IPR011060">
    <property type="entry name" value="RibuloseP-bd_barrel"/>
</dbReference>
<comment type="pathway">
    <text evidence="4">Amino-acid biosynthesis.</text>
</comment>
<dbReference type="InterPro" id="IPR006062">
    <property type="entry name" value="His_biosynth"/>
</dbReference>
<evidence type="ECO:0000256" key="1">
    <source>
        <dbReference type="ARBA" id="ARBA00009667"/>
    </source>
</evidence>
<dbReference type="Gene3D" id="3.20.20.70">
    <property type="entry name" value="Aldolase class I"/>
    <property type="match status" value="1"/>
</dbReference>
<keyword evidence="3 5" id="KW-0368">Histidine biosynthesis</keyword>
<dbReference type="AlphaFoldDB" id="A0A3A4A8Q4"/>
<name>A0A3A4A8Q4_9ACTN</name>
<evidence type="ECO:0000313" key="6">
    <source>
        <dbReference type="EMBL" id="RJL23307.1"/>
    </source>
</evidence>
<gene>
    <name evidence="6" type="ORF">D5H75_33330</name>
</gene>
<protein>
    <submittedName>
        <fullName evidence="6">Imidazole glycerol phosphate synthase subunit HisF</fullName>
    </submittedName>
</protein>
<dbReference type="Proteomes" id="UP000265768">
    <property type="component" value="Unassembled WGS sequence"/>
</dbReference>
<dbReference type="SUPFAM" id="SSF51366">
    <property type="entry name" value="Ribulose-phoshate binding barrel"/>
    <property type="match status" value="1"/>
</dbReference>
<dbReference type="PANTHER" id="PTHR21235">
    <property type="entry name" value="IMIDAZOLE GLYCEROL PHOSPHATE SYNTHASE SUBUNIT HISF/H IGP SYNTHASE SUBUNIT HISF/H"/>
    <property type="match status" value="1"/>
</dbReference>
<sequence>MVRRGSVEGRMTSGNSGLSPVIPTIDVAGGRTTEPSGISGLDDPSDPVEVAARYREQGAEGIFLDILDPWEDAATFLPIVRRAAELGAPLWVTVHNGVARSVDDLALLLDLGAAAVGISTTSVERPSVLHDTSRRFGAGRVVGVMNVRRAGDRWNVVVEGGETETPLDACTWAAMLADLGAGCILPNSLDQEGTGRGYDLDLVRAMTGAVSVPVVASGGCGTLDHLVEGLAAGATYVLTNKMLHNGSHSVAEATRHLREALAGVDDRDVL</sequence>
<reference evidence="6 7" key="1">
    <citation type="submission" date="2018-09" db="EMBL/GenBank/DDBJ databases">
        <title>YIM 75507 draft genome.</title>
        <authorList>
            <person name="Tang S."/>
            <person name="Feng Y."/>
        </authorList>
    </citation>
    <scope>NUCLEOTIDE SEQUENCE [LARGE SCALE GENOMIC DNA]</scope>
    <source>
        <strain evidence="6 7">YIM 75507</strain>
    </source>
</reference>
<evidence type="ECO:0000313" key="7">
    <source>
        <dbReference type="Proteomes" id="UP000265768"/>
    </source>
</evidence>
<dbReference type="Pfam" id="PF00977">
    <property type="entry name" value="His_biosynth"/>
    <property type="match status" value="1"/>
</dbReference>
<dbReference type="InterPro" id="IPR013785">
    <property type="entry name" value="Aldolase_TIM"/>
</dbReference>
<evidence type="ECO:0000256" key="5">
    <source>
        <dbReference type="RuleBase" id="RU003657"/>
    </source>
</evidence>
<keyword evidence="7" id="KW-1185">Reference proteome</keyword>
<evidence type="ECO:0000256" key="2">
    <source>
        <dbReference type="ARBA" id="ARBA00022605"/>
    </source>
</evidence>
<dbReference type="InterPro" id="IPR050064">
    <property type="entry name" value="IGPS_HisA/HisF"/>
</dbReference>
<dbReference type="OrthoDB" id="3680435at2"/>
<dbReference type="GO" id="GO:0000105">
    <property type="term" value="P:L-histidine biosynthetic process"/>
    <property type="evidence" value="ECO:0007669"/>
    <property type="project" value="UniProtKB-KW"/>
</dbReference>
<comment type="similarity">
    <text evidence="1 5">Belongs to the HisA/HisF family.</text>
</comment>
<proteinExistence type="inferred from homology"/>
<evidence type="ECO:0000256" key="3">
    <source>
        <dbReference type="ARBA" id="ARBA00023102"/>
    </source>
</evidence>
<comment type="caution">
    <text evidence="6">The sequence shown here is derived from an EMBL/GenBank/DDBJ whole genome shotgun (WGS) entry which is preliminary data.</text>
</comment>
<accession>A0A3A4A8Q4</accession>
<dbReference type="PANTHER" id="PTHR21235:SF2">
    <property type="entry name" value="IMIDAZOLE GLYCEROL PHOSPHATE SYNTHASE HISHF"/>
    <property type="match status" value="1"/>
</dbReference>